<dbReference type="EMBL" id="LVWD01000004">
    <property type="protein sequence ID" value="OAD43360.1"/>
    <property type="molecule type" value="Genomic_DNA"/>
</dbReference>
<dbReference type="PANTHER" id="PTHR36121:SF1">
    <property type="entry name" value="PROTEIN SXY"/>
    <property type="match status" value="1"/>
</dbReference>
<dbReference type="AlphaFoldDB" id="A0A162Z316"/>
<dbReference type="EMBL" id="CP017476">
    <property type="protein sequence ID" value="AOW15840.1"/>
    <property type="molecule type" value="Genomic_DNA"/>
</dbReference>
<evidence type="ECO:0000313" key="5">
    <source>
        <dbReference type="Proteomes" id="UP000185680"/>
    </source>
</evidence>
<dbReference type="Pfam" id="PF04993">
    <property type="entry name" value="TfoX_N"/>
    <property type="match status" value="1"/>
</dbReference>
<dbReference type="PANTHER" id="PTHR36121">
    <property type="entry name" value="PROTEIN SXY"/>
    <property type="match status" value="1"/>
</dbReference>
<evidence type="ECO:0000313" key="2">
    <source>
        <dbReference type="EMBL" id="AOW15840.1"/>
    </source>
</evidence>
<accession>A0A162Z316</accession>
<sequence>MVKPITDPFVLHACELLSCVGPCVAKRMFGGWGISVDGMNIAIIAGDELYLKSNPQTEPQWLAAGGHAFEFVTKDKTIKVRYHTPPDEALESPGLMLPWARLALEAAVAARKPKPRPRKR</sequence>
<gene>
    <name evidence="2" type="ORF">LPB072_19735</name>
    <name evidence="3" type="ORF">LPB72_04815</name>
</gene>
<evidence type="ECO:0000259" key="1">
    <source>
        <dbReference type="Pfam" id="PF04993"/>
    </source>
</evidence>
<dbReference type="Proteomes" id="UP000185657">
    <property type="component" value="Unassembled WGS sequence"/>
</dbReference>
<name>A0A162Z316_9BURK</name>
<dbReference type="STRING" id="1763535.LPB072_19735"/>
<evidence type="ECO:0000313" key="4">
    <source>
        <dbReference type="Proteomes" id="UP000185657"/>
    </source>
</evidence>
<feature type="domain" description="TfoX N-terminal" evidence="1">
    <location>
        <begin position="15"/>
        <end position="107"/>
    </location>
</feature>
<reference evidence="3 4" key="1">
    <citation type="submission" date="2016-02" db="EMBL/GenBank/DDBJ databases">
        <title>Draft genome sequence of Hydrogenophaga sp. LPB0072.</title>
        <authorList>
            <person name="Shin S.-K."/>
            <person name="Yi H."/>
        </authorList>
    </citation>
    <scope>NUCLEOTIDE SEQUENCE [LARGE SCALE GENOMIC DNA]</scope>
    <source>
        <strain evidence="3 4">LPB0072</strain>
    </source>
</reference>
<dbReference type="InterPro" id="IPR047525">
    <property type="entry name" value="TfoX-like"/>
</dbReference>
<organism evidence="2 5">
    <name type="scientific">Hydrogenophaga crassostreae</name>
    <dbReference type="NCBI Taxonomy" id="1763535"/>
    <lineage>
        <taxon>Bacteria</taxon>
        <taxon>Pseudomonadati</taxon>
        <taxon>Pseudomonadota</taxon>
        <taxon>Betaproteobacteria</taxon>
        <taxon>Burkholderiales</taxon>
        <taxon>Comamonadaceae</taxon>
        <taxon>Hydrogenophaga</taxon>
    </lineage>
</organism>
<dbReference type="SUPFAM" id="SSF159894">
    <property type="entry name" value="YgaC/TfoX-N like"/>
    <property type="match status" value="1"/>
</dbReference>
<evidence type="ECO:0000313" key="3">
    <source>
        <dbReference type="EMBL" id="OAD43360.1"/>
    </source>
</evidence>
<keyword evidence="4" id="KW-1185">Reference proteome</keyword>
<dbReference type="Gene3D" id="3.30.1460.30">
    <property type="entry name" value="YgaC/TfoX-N like chaperone"/>
    <property type="match status" value="1"/>
</dbReference>
<dbReference type="KEGG" id="hyl:LPB072_19735"/>
<dbReference type="OrthoDB" id="8687154at2"/>
<dbReference type="RefSeq" id="WP_066087151.1">
    <property type="nucleotide sequence ID" value="NZ_CP017476.1"/>
</dbReference>
<dbReference type="InterPro" id="IPR007076">
    <property type="entry name" value="TfoX_N"/>
</dbReference>
<protein>
    <submittedName>
        <fullName evidence="2">Competence protein TfoX</fullName>
    </submittedName>
</protein>
<reference evidence="2 5" key="2">
    <citation type="submission" date="2016-10" db="EMBL/GenBank/DDBJ databases">
        <title>Hydorgenophaga sp. LPB0072 isolated from gastropod.</title>
        <authorList>
            <person name="Kim E."/>
            <person name="Yi H."/>
        </authorList>
    </citation>
    <scope>NUCLEOTIDE SEQUENCE [LARGE SCALE GENOMIC DNA]</scope>
    <source>
        <strain evidence="2 5">LPB0072</strain>
    </source>
</reference>
<dbReference type="Proteomes" id="UP000185680">
    <property type="component" value="Chromosome"/>
</dbReference>
<proteinExistence type="predicted"/>